<evidence type="ECO:0000313" key="6">
    <source>
        <dbReference type="EMBL" id="WNY26971.1"/>
    </source>
</evidence>
<dbReference type="SUPFAM" id="SSF111342">
    <property type="entry name" value="CbiD-like"/>
    <property type="match status" value="1"/>
</dbReference>
<keyword evidence="2 5" id="KW-0489">Methyltransferase</keyword>
<dbReference type="GO" id="GO:0008168">
    <property type="term" value="F:methyltransferase activity"/>
    <property type="evidence" value="ECO:0007669"/>
    <property type="project" value="UniProtKB-UniRule"/>
</dbReference>
<sequence>MKDPVNDFEIPEEWILKSPLPRDDLRNLVEKGLAVVLSDGSYLKRGFTTGTTSAAAAKAAVLSLGRDVSSGEIISIPTPISLLAEMGIDFAKDGKSGVRKVWNDHESDITRNILFCATARFVEPDAKSNGTILGAEVDFSKAVSNIIITGGPGVGIIERSGFETPPGEYAINPKPKAQIREAVMEALKEIGQYNAVCVQNSLFLVVSISIPEGVELSKKTLNDRIGIKGGISILGTTGFVEPWNDHLGEMKDELIQKSKKLVLTTGRQGMGISSMLFPGYDIIMVGSRISEGIDAAKAAEEIVVCGLPGLVLKWGNPAMMAGSEFATVVEMIEQDPKNERIQKAFDMAVKKGKGARIVVIERDGIVFLDSKNEFNYLTKE</sequence>
<comment type="function">
    <text evidence="5">Catalyzes the methylation of C-1 in cobalt-precorrin-5B to form cobalt-precorrin-6A.</text>
</comment>
<dbReference type="PANTHER" id="PTHR35863">
    <property type="entry name" value="COBALT-PRECORRIN-5B C(1)-METHYLTRANSFERASE"/>
    <property type="match status" value="1"/>
</dbReference>
<comment type="similarity">
    <text evidence="5">Belongs to the CbiD family.</text>
</comment>
<comment type="pathway">
    <text evidence="5">Cofactor biosynthesis; adenosylcobalamin biosynthesis; cob(II)yrinate a,c-diamide from sirohydrochlorin (anaerobic route): step 6/10.</text>
</comment>
<dbReference type="RefSeq" id="WP_338098506.1">
    <property type="nucleotide sequence ID" value="NZ_CP131061.1"/>
</dbReference>
<dbReference type="InterPro" id="IPR002748">
    <property type="entry name" value="CbiD"/>
</dbReference>
<dbReference type="EC" id="2.1.1.195" evidence="5"/>
<evidence type="ECO:0000256" key="5">
    <source>
        <dbReference type="HAMAP-Rule" id="MF_00787"/>
    </source>
</evidence>
<organism evidence="6 7">
    <name type="scientific">Methanolapillus ohkumae</name>
    <dbReference type="NCBI Taxonomy" id="3028298"/>
    <lineage>
        <taxon>Archaea</taxon>
        <taxon>Methanobacteriati</taxon>
        <taxon>Methanobacteriota</taxon>
        <taxon>Stenosarchaea group</taxon>
        <taxon>Methanomicrobia</taxon>
        <taxon>Methanosarcinales</taxon>
        <taxon>Methanosarcinaceae</taxon>
        <taxon>Methanolapillus</taxon>
    </lineage>
</organism>
<dbReference type="Pfam" id="PF01888">
    <property type="entry name" value="CbiD"/>
    <property type="match status" value="1"/>
</dbReference>
<dbReference type="Gene3D" id="3.40.50.10720">
    <property type="entry name" value="CbiD-like domains"/>
    <property type="match status" value="1"/>
</dbReference>
<keyword evidence="3 5" id="KW-0808">Transferase</keyword>
<dbReference type="AlphaFoldDB" id="A0AA96VEP2"/>
<reference evidence="6 7" key="1">
    <citation type="submission" date="2023-07" db="EMBL/GenBank/DDBJ databases">
        <title>Closed genome sequence of Methanosarcinaceae archaeon Am2.</title>
        <authorList>
            <person name="Poehlein A."/>
            <person name="Protasov E."/>
            <person name="Platt K."/>
            <person name="Reeh H."/>
            <person name="Daniel R."/>
            <person name="Brune A."/>
        </authorList>
    </citation>
    <scope>NUCLEOTIDE SEQUENCE [LARGE SCALE GENOMIC DNA]</scope>
    <source>
        <strain evidence="6 7">Am2</strain>
    </source>
</reference>
<dbReference type="HAMAP" id="MF_00787">
    <property type="entry name" value="CbiD"/>
    <property type="match status" value="1"/>
</dbReference>
<dbReference type="Gene3D" id="3.30.2110.10">
    <property type="entry name" value="CbiD-like"/>
    <property type="match status" value="1"/>
</dbReference>
<name>A0AA96VEP2_9EURY</name>
<dbReference type="GO" id="GO:0019251">
    <property type="term" value="P:anaerobic cobalamin biosynthetic process"/>
    <property type="evidence" value="ECO:0007669"/>
    <property type="project" value="UniProtKB-UniRule"/>
</dbReference>
<keyword evidence="4 5" id="KW-0949">S-adenosyl-L-methionine</keyword>
<dbReference type="Proteomes" id="UP001304970">
    <property type="component" value="Chromosome"/>
</dbReference>
<dbReference type="EMBL" id="CP131061">
    <property type="protein sequence ID" value="WNY26971.1"/>
    <property type="molecule type" value="Genomic_DNA"/>
</dbReference>
<keyword evidence="1 5" id="KW-0169">Cobalamin biosynthesis</keyword>
<dbReference type="NCBIfam" id="NF000855">
    <property type="entry name" value="PRK00075.2-4"/>
    <property type="match status" value="1"/>
</dbReference>
<gene>
    <name evidence="5 6" type="primary">cbiD</name>
    <name evidence="6" type="ORF">MsAm2_07540</name>
</gene>
<evidence type="ECO:0000256" key="2">
    <source>
        <dbReference type="ARBA" id="ARBA00022603"/>
    </source>
</evidence>
<dbReference type="GeneID" id="89228172"/>
<comment type="catalytic activity">
    <reaction evidence="5">
        <text>Co-precorrin-5B + S-adenosyl-L-methionine = Co-precorrin-6A + S-adenosyl-L-homocysteine</text>
        <dbReference type="Rhea" id="RHEA:26285"/>
        <dbReference type="ChEBI" id="CHEBI:57856"/>
        <dbReference type="ChEBI" id="CHEBI:59789"/>
        <dbReference type="ChEBI" id="CHEBI:60063"/>
        <dbReference type="ChEBI" id="CHEBI:60064"/>
        <dbReference type="EC" id="2.1.1.195"/>
    </reaction>
</comment>
<dbReference type="PANTHER" id="PTHR35863:SF1">
    <property type="entry name" value="COBALT-PRECORRIN-5B C(1)-METHYLTRANSFERASE"/>
    <property type="match status" value="1"/>
</dbReference>
<evidence type="ECO:0000256" key="3">
    <source>
        <dbReference type="ARBA" id="ARBA00022679"/>
    </source>
</evidence>
<proteinExistence type="inferred from homology"/>
<dbReference type="InterPro" id="IPR036074">
    <property type="entry name" value="CbiD_sf"/>
</dbReference>
<protein>
    <recommendedName>
        <fullName evidence="5">Cobalt-precorrin-5B C(1)-methyltransferase</fullName>
        <ecNumber evidence="5">2.1.1.195</ecNumber>
    </recommendedName>
    <alternativeName>
        <fullName evidence="5">Cobalt-precorrin-6A synthase</fullName>
    </alternativeName>
</protein>
<evidence type="ECO:0000256" key="1">
    <source>
        <dbReference type="ARBA" id="ARBA00022573"/>
    </source>
</evidence>
<dbReference type="GO" id="GO:0032259">
    <property type="term" value="P:methylation"/>
    <property type="evidence" value="ECO:0007669"/>
    <property type="project" value="UniProtKB-KW"/>
</dbReference>
<evidence type="ECO:0000256" key="4">
    <source>
        <dbReference type="ARBA" id="ARBA00022691"/>
    </source>
</evidence>
<accession>A0AA96VEP2</accession>
<evidence type="ECO:0000313" key="7">
    <source>
        <dbReference type="Proteomes" id="UP001304970"/>
    </source>
</evidence>
<keyword evidence="7" id="KW-1185">Reference proteome</keyword>